<gene>
    <name evidence="2" type="ORF">BG454_00300</name>
</gene>
<dbReference type="KEGG" id="rbg:BG454_00300"/>
<organism evidence="2 3">
    <name type="scientific">Roseinatronobacter bogoriensis subsp. barguzinensis</name>
    <dbReference type="NCBI Taxonomy" id="441209"/>
    <lineage>
        <taxon>Bacteria</taxon>
        <taxon>Pseudomonadati</taxon>
        <taxon>Pseudomonadota</taxon>
        <taxon>Alphaproteobacteria</taxon>
        <taxon>Rhodobacterales</taxon>
        <taxon>Paracoccaceae</taxon>
        <taxon>Roseinatronobacter</taxon>
    </lineage>
</organism>
<dbReference type="AlphaFoldDB" id="A0A2K8K6A9"/>
<dbReference type="Pfam" id="PF04338">
    <property type="entry name" value="DUF481"/>
    <property type="match status" value="1"/>
</dbReference>
<proteinExistence type="predicted"/>
<evidence type="ECO:0000313" key="3">
    <source>
        <dbReference type="Proteomes" id="UP000228948"/>
    </source>
</evidence>
<feature type="chain" id="PRO_5014959627" evidence="1">
    <location>
        <begin position="27"/>
        <end position="277"/>
    </location>
</feature>
<keyword evidence="1" id="KW-0732">Signal</keyword>
<evidence type="ECO:0000256" key="1">
    <source>
        <dbReference type="SAM" id="SignalP"/>
    </source>
</evidence>
<reference evidence="2 3" key="1">
    <citation type="submission" date="2017-11" db="EMBL/GenBank/DDBJ databases">
        <title>Revised Sequence and Annotation of the Rhodobaca barguzinensis strain alga05 Genome.</title>
        <authorList>
            <person name="Kopejtka K."/>
            <person name="Tomasch J.M."/>
            <person name="Bunk B."/>
            <person name="Koblizek M."/>
        </authorList>
    </citation>
    <scope>NUCLEOTIDE SEQUENCE [LARGE SCALE GENOMIC DNA]</scope>
    <source>
        <strain evidence="3">alga05</strain>
    </source>
</reference>
<name>A0A2K8K6A9_9RHOB</name>
<dbReference type="Proteomes" id="UP000228948">
    <property type="component" value="Chromosome"/>
</dbReference>
<sequence>MNKLMTSAAASVLALAIGTTSADAQAQLVGVQALDDRITDIEDRVRDDQARAEDSARFGNQQFAPGWTGSLAMSFSANRGNSDARDMSLAGRFNYNVGQWNHSLGLGLELGRANGERTKADGFAVYDANYYVADDFYVFGLGRVESDRMPENRTTDAFVGFGPGYRIINTEDAAWRVQAGPGWRYNHDHDARKSTNELGGIVSSRAYYRVSDGIFVTNNTDVLRSKIGTIAENDFGVSIGQLEGLSTRFSVRTNYNSANTGKKTDHVLGVSLVYGFR</sequence>
<protein>
    <submittedName>
        <fullName evidence="2">DUF481 domain-containing protein</fullName>
    </submittedName>
</protein>
<dbReference type="EMBL" id="CP024899">
    <property type="protein sequence ID" value="ATX64466.1"/>
    <property type="molecule type" value="Genomic_DNA"/>
</dbReference>
<accession>A0A2K8K6A9</accession>
<dbReference type="RefSeq" id="WP_071479479.1">
    <property type="nucleotide sequence ID" value="NZ_CP024899.1"/>
</dbReference>
<dbReference type="OrthoDB" id="7631035at2"/>
<dbReference type="InterPro" id="IPR007433">
    <property type="entry name" value="DUF481"/>
</dbReference>
<dbReference type="STRING" id="441209.GCA_001870665_00281"/>
<keyword evidence="3" id="KW-1185">Reference proteome</keyword>
<feature type="signal peptide" evidence="1">
    <location>
        <begin position="1"/>
        <end position="26"/>
    </location>
</feature>
<evidence type="ECO:0000313" key="2">
    <source>
        <dbReference type="EMBL" id="ATX64466.1"/>
    </source>
</evidence>